<accession>A0A3D3QY84</accession>
<evidence type="ECO:0000256" key="2">
    <source>
        <dbReference type="ARBA" id="ARBA00023012"/>
    </source>
</evidence>
<dbReference type="Pfam" id="PF00486">
    <property type="entry name" value="Trans_reg_C"/>
    <property type="match status" value="1"/>
</dbReference>
<dbReference type="GO" id="GO:0005829">
    <property type="term" value="C:cytosol"/>
    <property type="evidence" value="ECO:0007669"/>
    <property type="project" value="TreeGrafter"/>
</dbReference>
<dbReference type="Proteomes" id="UP000322887">
    <property type="component" value="Chromosome"/>
</dbReference>
<dbReference type="EMBL" id="DQAY01000005">
    <property type="protein sequence ID" value="HCO21563.1"/>
    <property type="molecule type" value="Genomic_DNA"/>
</dbReference>
<dbReference type="GO" id="GO:0006355">
    <property type="term" value="P:regulation of DNA-templated transcription"/>
    <property type="evidence" value="ECO:0007669"/>
    <property type="project" value="InterPro"/>
</dbReference>
<evidence type="ECO:0000256" key="5">
    <source>
        <dbReference type="ARBA" id="ARBA00023163"/>
    </source>
</evidence>
<reference evidence="11 13" key="2">
    <citation type="submission" date="2019-08" db="EMBL/GenBank/DDBJ databases">
        <title>Deep-cultivation of Planctomycetes and their phenomic and genomic characterization uncovers novel biology.</title>
        <authorList>
            <person name="Wiegand S."/>
            <person name="Jogler M."/>
            <person name="Boedeker C."/>
            <person name="Pinto D."/>
            <person name="Vollmers J."/>
            <person name="Rivas-Marin E."/>
            <person name="Kohn T."/>
            <person name="Peeters S.H."/>
            <person name="Heuer A."/>
            <person name="Rast P."/>
            <person name="Oberbeckmann S."/>
            <person name="Bunk B."/>
            <person name="Jeske O."/>
            <person name="Meyerdierks A."/>
            <person name="Storesund J.E."/>
            <person name="Kallscheuer N."/>
            <person name="Luecker S."/>
            <person name="Lage O.M."/>
            <person name="Pohl T."/>
            <person name="Merkel B.J."/>
            <person name="Hornburger P."/>
            <person name="Mueller R.-W."/>
            <person name="Bruemmer F."/>
            <person name="Labrenz M."/>
            <person name="Spormann A.M."/>
            <person name="Op den Camp H."/>
            <person name="Overmann J."/>
            <person name="Amann R."/>
            <person name="Jetten M.S.M."/>
            <person name="Mascher T."/>
            <person name="Medema M.H."/>
            <person name="Devos D.P."/>
            <person name="Kaster A.-K."/>
            <person name="Ovreas L."/>
            <person name="Rohde M."/>
            <person name="Galperin M.Y."/>
            <person name="Jogler C."/>
        </authorList>
    </citation>
    <scope>NUCLEOTIDE SEQUENCE [LARGE SCALE GENOMIC DNA]</scope>
    <source>
        <strain evidence="11 13">DSM 8797</strain>
    </source>
</reference>
<gene>
    <name evidence="11" type="primary">regX3</name>
    <name evidence="10" type="ORF">DIT97_00255</name>
    <name evidence="11" type="ORF">GmarT_27490</name>
</gene>
<dbReference type="Gene3D" id="1.10.10.10">
    <property type="entry name" value="Winged helix-like DNA-binding domain superfamily/Winged helix DNA-binding domain"/>
    <property type="match status" value="1"/>
</dbReference>
<dbReference type="Gene3D" id="3.40.50.2300">
    <property type="match status" value="1"/>
</dbReference>
<dbReference type="SMART" id="SM00862">
    <property type="entry name" value="Trans_reg_C"/>
    <property type="match status" value="1"/>
</dbReference>
<dbReference type="InterPro" id="IPR011006">
    <property type="entry name" value="CheY-like_superfamily"/>
</dbReference>
<dbReference type="SMART" id="SM00448">
    <property type="entry name" value="REC"/>
    <property type="match status" value="1"/>
</dbReference>
<dbReference type="SUPFAM" id="SSF52172">
    <property type="entry name" value="CheY-like"/>
    <property type="match status" value="1"/>
</dbReference>
<dbReference type="PANTHER" id="PTHR48111">
    <property type="entry name" value="REGULATOR OF RPOS"/>
    <property type="match status" value="1"/>
</dbReference>
<dbReference type="InterPro" id="IPR001867">
    <property type="entry name" value="OmpR/PhoB-type_DNA-bd"/>
</dbReference>
<evidence type="ECO:0000256" key="1">
    <source>
        <dbReference type="ARBA" id="ARBA00022553"/>
    </source>
</evidence>
<keyword evidence="2" id="KW-0902">Two-component regulatory system</keyword>
<dbReference type="InterPro" id="IPR036388">
    <property type="entry name" value="WH-like_DNA-bd_sf"/>
</dbReference>
<keyword evidence="1 6" id="KW-0597">Phosphoprotein</keyword>
<evidence type="ECO:0000259" key="8">
    <source>
        <dbReference type="PROSITE" id="PS50110"/>
    </source>
</evidence>
<evidence type="ECO:0000313" key="11">
    <source>
        <dbReference type="EMBL" id="QEG16880.1"/>
    </source>
</evidence>
<feature type="modified residue" description="4-aspartylphosphate" evidence="6">
    <location>
        <position position="57"/>
    </location>
</feature>
<feature type="domain" description="OmpR/PhoB-type" evidence="9">
    <location>
        <begin position="139"/>
        <end position="239"/>
    </location>
</feature>
<organism evidence="10 12">
    <name type="scientific">Gimesia maris</name>
    <dbReference type="NCBI Taxonomy" id="122"/>
    <lineage>
        <taxon>Bacteria</taxon>
        <taxon>Pseudomonadati</taxon>
        <taxon>Planctomycetota</taxon>
        <taxon>Planctomycetia</taxon>
        <taxon>Planctomycetales</taxon>
        <taxon>Planctomycetaceae</taxon>
        <taxon>Gimesia</taxon>
    </lineage>
</organism>
<evidence type="ECO:0000259" key="9">
    <source>
        <dbReference type="PROSITE" id="PS51755"/>
    </source>
</evidence>
<dbReference type="EMBL" id="CP042910">
    <property type="protein sequence ID" value="QEG16880.1"/>
    <property type="molecule type" value="Genomic_DNA"/>
</dbReference>
<evidence type="ECO:0000313" key="10">
    <source>
        <dbReference type="EMBL" id="HCO21563.1"/>
    </source>
</evidence>
<dbReference type="GO" id="GO:0000976">
    <property type="term" value="F:transcription cis-regulatory region binding"/>
    <property type="evidence" value="ECO:0007669"/>
    <property type="project" value="TreeGrafter"/>
</dbReference>
<accession>A0A517XBH2</accession>
<name>A0A3D3QY84_9PLAN</name>
<keyword evidence="4 7" id="KW-0238">DNA-binding</keyword>
<dbReference type="RefSeq" id="WP_002649545.1">
    <property type="nucleotide sequence ID" value="NZ_CAXBMG010000003.1"/>
</dbReference>
<dbReference type="PANTHER" id="PTHR48111:SF21">
    <property type="entry name" value="DNA-BINDING DUAL MASTER TRANSCRIPTIONAL REGULATOR RPAA"/>
    <property type="match status" value="1"/>
</dbReference>
<dbReference type="Proteomes" id="UP000263642">
    <property type="component" value="Unassembled WGS sequence"/>
</dbReference>
<dbReference type="PROSITE" id="PS51755">
    <property type="entry name" value="OMPR_PHOB"/>
    <property type="match status" value="1"/>
</dbReference>
<evidence type="ECO:0000313" key="13">
    <source>
        <dbReference type="Proteomes" id="UP000322887"/>
    </source>
</evidence>
<keyword evidence="3" id="KW-0805">Transcription regulation</keyword>
<reference evidence="10 12" key="1">
    <citation type="journal article" date="2018" name="Nat. Biotechnol.">
        <title>A standardized bacterial taxonomy based on genome phylogeny substantially revises the tree of life.</title>
        <authorList>
            <person name="Parks D.H."/>
            <person name="Chuvochina M."/>
            <person name="Waite D.W."/>
            <person name="Rinke C."/>
            <person name="Skarshewski A."/>
            <person name="Chaumeil P.A."/>
            <person name="Hugenholtz P."/>
        </authorList>
    </citation>
    <scope>NUCLEOTIDE SEQUENCE [LARGE SCALE GENOMIC DNA]</scope>
    <source>
        <strain evidence="10">UBA9375</strain>
    </source>
</reference>
<evidence type="ECO:0000313" key="12">
    <source>
        <dbReference type="Proteomes" id="UP000263642"/>
    </source>
</evidence>
<dbReference type="Pfam" id="PF00072">
    <property type="entry name" value="Response_reg"/>
    <property type="match status" value="1"/>
</dbReference>
<evidence type="ECO:0000256" key="6">
    <source>
        <dbReference type="PROSITE-ProRule" id="PRU00169"/>
    </source>
</evidence>
<feature type="domain" description="Response regulatory" evidence="8">
    <location>
        <begin position="2"/>
        <end position="122"/>
    </location>
</feature>
<dbReference type="GeneID" id="98647300"/>
<dbReference type="GO" id="GO:0000156">
    <property type="term" value="F:phosphorelay response regulator activity"/>
    <property type="evidence" value="ECO:0007669"/>
    <property type="project" value="TreeGrafter"/>
</dbReference>
<dbReference type="GO" id="GO:0032993">
    <property type="term" value="C:protein-DNA complex"/>
    <property type="evidence" value="ECO:0007669"/>
    <property type="project" value="TreeGrafter"/>
</dbReference>
<dbReference type="AlphaFoldDB" id="A0A3D3QY84"/>
<protein>
    <submittedName>
        <fullName evidence="10">DNA-binding response regulator</fullName>
    </submittedName>
    <submittedName>
        <fullName evidence="11">Sensory transduction protein regX3</fullName>
    </submittedName>
</protein>
<keyword evidence="13" id="KW-1185">Reference proteome</keyword>
<evidence type="ECO:0000256" key="3">
    <source>
        <dbReference type="ARBA" id="ARBA00023015"/>
    </source>
</evidence>
<dbReference type="CDD" id="cd00383">
    <property type="entry name" value="trans_reg_C"/>
    <property type="match status" value="1"/>
</dbReference>
<dbReference type="PROSITE" id="PS50110">
    <property type="entry name" value="RESPONSE_REGULATORY"/>
    <property type="match status" value="1"/>
</dbReference>
<proteinExistence type="predicted"/>
<dbReference type="InterPro" id="IPR039420">
    <property type="entry name" value="WalR-like"/>
</dbReference>
<keyword evidence="5" id="KW-0804">Transcription</keyword>
<evidence type="ECO:0000256" key="7">
    <source>
        <dbReference type="PROSITE-ProRule" id="PRU01091"/>
    </source>
</evidence>
<sequence length="244" mass="27808">MKLLVVEDEKALAQGLKFNFEQEGYTVLTAEDGPTALNYFQECYESDKESVDLVVLDLMLPGMSGYEIAKEIRRIDEVVPILVLSARELSEDKAYAFDCGTDQYMTKPFALPELLSRVKNLLKRKSLVKPALSQSRKLPALYEFGNVIVDFESFEIEVDGERKSLTNLELRLLKYFIEHEGMVLTRSQILEDVWGEQSAFVTTRTIDNFVLRLRKLVEANPAEPVHIVSVRGAGYRFMPEDVVD</sequence>
<dbReference type="InterPro" id="IPR001789">
    <property type="entry name" value="Sig_transdc_resp-reg_receiver"/>
</dbReference>
<dbReference type="CDD" id="cd17574">
    <property type="entry name" value="REC_OmpR"/>
    <property type="match status" value="1"/>
</dbReference>
<evidence type="ECO:0000256" key="4">
    <source>
        <dbReference type="ARBA" id="ARBA00023125"/>
    </source>
</evidence>
<feature type="DNA-binding region" description="OmpR/PhoB-type" evidence="7">
    <location>
        <begin position="139"/>
        <end position="239"/>
    </location>
</feature>